<accession>A0ABM1TS67</accession>
<protein>
    <submittedName>
        <fullName evidence="14">Down syndrome cell adhesion molecule-like protein Dscam2</fullName>
    </submittedName>
</protein>
<organism evidence="13 14">
    <name type="scientific">Limulus polyphemus</name>
    <name type="common">Atlantic horseshoe crab</name>
    <dbReference type="NCBI Taxonomy" id="6850"/>
    <lineage>
        <taxon>Eukaryota</taxon>
        <taxon>Metazoa</taxon>
        <taxon>Ecdysozoa</taxon>
        <taxon>Arthropoda</taxon>
        <taxon>Chelicerata</taxon>
        <taxon>Merostomata</taxon>
        <taxon>Xiphosura</taxon>
        <taxon>Limulidae</taxon>
        <taxon>Limulus</taxon>
    </lineage>
</organism>
<feature type="domain" description="Fibronectin type-III" evidence="12">
    <location>
        <begin position="692"/>
        <end position="786"/>
    </location>
</feature>
<dbReference type="SUPFAM" id="SSF48726">
    <property type="entry name" value="Immunoglobulin"/>
    <property type="match status" value="5"/>
</dbReference>
<keyword evidence="6 10" id="KW-1133">Transmembrane helix</keyword>
<proteinExistence type="predicted"/>
<keyword evidence="7 10" id="KW-0472">Membrane</keyword>
<evidence type="ECO:0000256" key="10">
    <source>
        <dbReference type="SAM" id="Phobius"/>
    </source>
</evidence>
<evidence type="ECO:0000256" key="7">
    <source>
        <dbReference type="ARBA" id="ARBA00023136"/>
    </source>
</evidence>
<dbReference type="InterPro" id="IPR003961">
    <property type="entry name" value="FN3_dom"/>
</dbReference>
<sequence length="1015" mass="112378">HTRLFLFITAQPPILTSHFHDHVVNPGSQVSLTCAAMGNPLPQITWSTYDEPVQDSNRVRVGDYVSRDGAVISFVNFTRIEALDGGIYRCTAKNDNGVEVHEAQINVIGSPVIRPMKNKTVVGGTNVVINCPVGGYPVKHITWERDSRQLPLGRRHSVFPNGTLVIRSVGRLEDQGTYVCTAKGEDGRSSKQDLHLQVLVPPVITPFSFPAAPREGIRTSVTCIVQEGDPPVQITWLKDESPLEPDGSLLVEPTDMFMSTLIFKNLKPIHSATYTCEASNEAAVVNYSSSLIVNAPPRWKIEPTDLSVVTGSSTTLHCQALGRPEPRVIWKKSTGELSTQYKTIISGARVQTLVNGSLVIHQVAQEDQGRYMCEAGNGVGSTISTVFKLSVYAPPMFQVKFTSLTVKEGNRVSLVCEAFGDKPIHFTWHKNHQELQSKHQQRYTVDTTVNDDITSSELIIYSASRTDSGIYMCQARNNWGNDDRNLQLQVLGIPDSPRKIQIKKVEARSVTLAWSQPFDGNRKLVKYIVHYKQDLNIGRQVDELILEPDQREVTIRDLQPMARYHFTLFAENDLGRSLPSDVISVTTDGEAPQDPPQDVEVVATTSHSLRVSWKAPALRPENTRLQGYYVGHRIYGSDEPYIYKTVRKDSNVEELSGLLPGRTYEVVVQPFNSKGAGPVSKEFIVQTLEFDPPKPVSVTTLSSTSSSVKLHWTRARGDDHPVEGHLINFRPQDGNTWTEIQVSGDKNTHSVTDLQCGKTYQFQVTAFNKMGKSDPSSIVSATTDGSAAVAPPQYELISFNSTTMTFNLDSWNDGGCPIRHFLLQYKSQGQVEWTVVGSQLYPEQGTVVITDLKPGTWYLILMAAVNSAGVTEEEYRAATLTLSGATMLPPGDTSPQSRYRSLYIIVPVCCATVVLIAITLALFFILCRRRTSTSSNTYEGVRSIDDPKGDVIAMTDLEKQYGDVTESAYFPSPYATTRVPVFPREVMSRDGAPGCRSLVRSTTRGHDNNYDVPQP</sequence>
<dbReference type="Gene3D" id="2.60.40.10">
    <property type="entry name" value="Immunoglobulins"/>
    <property type="match status" value="9"/>
</dbReference>
<comment type="subcellular location">
    <subcellularLocation>
        <location evidence="1">Membrane</location>
        <topology evidence="1">Single-pass membrane protein</topology>
    </subcellularLocation>
</comment>
<reference evidence="14" key="1">
    <citation type="submission" date="2025-08" db="UniProtKB">
        <authorList>
            <consortium name="RefSeq"/>
        </authorList>
    </citation>
    <scope>IDENTIFICATION</scope>
    <source>
        <tissue evidence="14">Muscle</tissue>
    </source>
</reference>
<evidence type="ECO:0000256" key="2">
    <source>
        <dbReference type="ARBA" id="ARBA00022692"/>
    </source>
</evidence>
<feature type="domain" description="Ig-like" evidence="11">
    <location>
        <begin position="111"/>
        <end position="195"/>
    </location>
</feature>
<dbReference type="InterPro" id="IPR013098">
    <property type="entry name" value="Ig_I-set"/>
</dbReference>
<dbReference type="InterPro" id="IPR007110">
    <property type="entry name" value="Ig-like_dom"/>
</dbReference>
<dbReference type="CDD" id="cd20958">
    <property type="entry name" value="IgI_5_Dscam"/>
    <property type="match status" value="1"/>
</dbReference>
<keyword evidence="5" id="KW-0130">Cell adhesion</keyword>
<feature type="transmembrane region" description="Helical" evidence="10">
    <location>
        <begin position="902"/>
        <end position="926"/>
    </location>
</feature>
<feature type="non-terminal residue" evidence="14">
    <location>
        <position position="1015"/>
    </location>
</feature>
<evidence type="ECO:0000259" key="12">
    <source>
        <dbReference type="PROSITE" id="PS50853"/>
    </source>
</evidence>
<keyword evidence="4" id="KW-0677">Repeat</keyword>
<dbReference type="Pfam" id="PF07679">
    <property type="entry name" value="I-set"/>
    <property type="match status" value="2"/>
</dbReference>
<feature type="domain" description="Ig-like" evidence="11">
    <location>
        <begin position="394"/>
        <end position="489"/>
    </location>
</feature>
<dbReference type="PANTHER" id="PTHR44170">
    <property type="entry name" value="PROTEIN SIDEKICK"/>
    <property type="match status" value="1"/>
</dbReference>
<feature type="domain" description="Ig-like" evidence="11">
    <location>
        <begin position="202"/>
        <end position="292"/>
    </location>
</feature>
<evidence type="ECO:0000256" key="5">
    <source>
        <dbReference type="ARBA" id="ARBA00022889"/>
    </source>
</evidence>
<evidence type="ECO:0000313" key="13">
    <source>
        <dbReference type="Proteomes" id="UP000694941"/>
    </source>
</evidence>
<feature type="non-terminal residue" evidence="14">
    <location>
        <position position="1"/>
    </location>
</feature>
<evidence type="ECO:0000256" key="4">
    <source>
        <dbReference type="ARBA" id="ARBA00022737"/>
    </source>
</evidence>
<evidence type="ECO:0000259" key="11">
    <source>
        <dbReference type="PROSITE" id="PS50835"/>
    </source>
</evidence>
<dbReference type="PANTHER" id="PTHR44170:SF6">
    <property type="entry name" value="CONTACTIN"/>
    <property type="match status" value="1"/>
</dbReference>
<dbReference type="RefSeq" id="XP_022258723.1">
    <property type="nucleotide sequence ID" value="XM_022403015.1"/>
</dbReference>
<dbReference type="Pfam" id="PF25059">
    <property type="entry name" value="FN3_DSCAM-DSCAML_C"/>
    <property type="match status" value="1"/>
</dbReference>
<keyword evidence="13" id="KW-1185">Reference proteome</keyword>
<evidence type="ECO:0000256" key="3">
    <source>
        <dbReference type="ARBA" id="ARBA00022729"/>
    </source>
</evidence>
<dbReference type="SMART" id="SM00408">
    <property type="entry name" value="IGc2"/>
    <property type="match status" value="5"/>
</dbReference>
<keyword evidence="2 10" id="KW-0812">Transmembrane</keyword>
<evidence type="ECO:0000313" key="14">
    <source>
        <dbReference type="RefSeq" id="XP_022258723.1"/>
    </source>
</evidence>
<evidence type="ECO:0000256" key="1">
    <source>
        <dbReference type="ARBA" id="ARBA00004167"/>
    </source>
</evidence>
<evidence type="ECO:0000256" key="6">
    <source>
        <dbReference type="ARBA" id="ARBA00022989"/>
    </source>
</evidence>
<dbReference type="InterPro" id="IPR013783">
    <property type="entry name" value="Ig-like_fold"/>
</dbReference>
<feature type="domain" description="Ig-like" evidence="11">
    <location>
        <begin position="297"/>
        <end position="390"/>
    </location>
</feature>
<gene>
    <name evidence="14" type="primary">LOC106474716</name>
</gene>
<dbReference type="GeneID" id="106474716"/>
<feature type="domain" description="Fibronectin type-III" evidence="12">
    <location>
        <begin position="595"/>
        <end position="690"/>
    </location>
</feature>
<dbReference type="SMART" id="SM00060">
    <property type="entry name" value="FN3"/>
    <property type="match status" value="4"/>
</dbReference>
<dbReference type="InterPro" id="IPR036179">
    <property type="entry name" value="Ig-like_dom_sf"/>
</dbReference>
<dbReference type="InterPro" id="IPR003599">
    <property type="entry name" value="Ig_sub"/>
</dbReference>
<dbReference type="Pfam" id="PF00041">
    <property type="entry name" value="fn3"/>
    <property type="match status" value="3"/>
</dbReference>
<keyword evidence="3" id="KW-0732">Signal</keyword>
<dbReference type="PROSITE" id="PS50835">
    <property type="entry name" value="IG_LIKE"/>
    <property type="match status" value="5"/>
</dbReference>
<dbReference type="PROSITE" id="PS50853">
    <property type="entry name" value="FN3"/>
    <property type="match status" value="4"/>
</dbReference>
<dbReference type="Proteomes" id="UP000694941">
    <property type="component" value="Unplaced"/>
</dbReference>
<feature type="domain" description="Ig-like" evidence="11">
    <location>
        <begin position="12"/>
        <end position="106"/>
    </location>
</feature>
<evidence type="ECO:0000256" key="8">
    <source>
        <dbReference type="ARBA" id="ARBA00023157"/>
    </source>
</evidence>
<feature type="domain" description="Fibronectin type-III" evidence="12">
    <location>
        <begin position="496"/>
        <end position="590"/>
    </location>
</feature>
<dbReference type="InterPro" id="IPR056754">
    <property type="entry name" value="DSCAM/DSCAML_C"/>
</dbReference>
<evidence type="ECO:0000256" key="9">
    <source>
        <dbReference type="ARBA" id="ARBA00023319"/>
    </source>
</evidence>
<dbReference type="InterPro" id="IPR003598">
    <property type="entry name" value="Ig_sub2"/>
</dbReference>
<dbReference type="SMART" id="SM00409">
    <property type="entry name" value="IG"/>
    <property type="match status" value="5"/>
</dbReference>
<name>A0ABM1TS67_LIMPO</name>
<feature type="domain" description="Fibronectin type-III" evidence="12">
    <location>
        <begin position="788"/>
        <end position="885"/>
    </location>
</feature>
<dbReference type="Pfam" id="PF13927">
    <property type="entry name" value="Ig_3"/>
    <property type="match status" value="3"/>
</dbReference>
<keyword evidence="8" id="KW-1015">Disulfide bond</keyword>
<dbReference type="CDD" id="cd00063">
    <property type="entry name" value="FN3"/>
    <property type="match status" value="4"/>
</dbReference>
<dbReference type="InterPro" id="IPR036116">
    <property type="entry name" value="FN3_sf"/>
</dbReference>
<dbReference type="SUPFAM" id="SSF49265">
    <property type="entry name" value="Fibronectin type III"/>
    <property type="match status" value="2"/>
</dbReference>
<keyword evidence="9" id="KW-0393">Immunoglobulin domain</keyword>